<reference evidence="15 16" key="1">
    <citation type="submission" date="2009-01" db="EMBL/GenBank/DDBJ databases">
        <authorList>
            <person name="Qin X."/>
            <person name="Bachman B."/>
            <person name="Battles P."/>
            <person name="Bell A."/>
            <person name="Bess C."/>
            <person name="Bickham C."/>
            <person name="Chaboub L."/>
            <person name="Chen D."/>
            <person name="Coyle M."/>
            <person name="Deiros D.R."/>
            <person name="Dinh H."/>
            <person name="Forbes L."/>
            <person name="Fowler G."/>
            <person name="Francisco L."/>
            <person name="Fu Q."/>
            <person name="Gubbala S."/>
            <person name="Hale W."/>
            <person name="Han Y."/>
            <person name="Hemphill L."/>
            <person name="Highlander S.K."/>
            <person name="Hirani K."/>
            <person name="Hogues M."/>
            <person name="Jackson L."/>
            <person name="Jakkamsetti A."/>
            <person name="Javaid M."/>
            <person name="Jiang H."/>
            <person name="Korchina V."/>
            <person name="Kovar C."/>
            <person name="Lara F."/>
            <person name="Lee S."/>
            <person name="Mata R."/>
            <person name="Mathew T."/>
            <person name="Moen C."/>
            <person name="Morales K."/>
            <person name="Munidasa M."/>
            <person name="Nazareth L."/>
            <person name="Ngo R."/>
            <person name="Nguyen L."/>
            <person name="Okwuonu G."/>
            <person name="Ongeri F."/>
            <person name="Patil S."/>
            <person name="Petrosino J."/>
            <person name="Pham C."/>
            <person name="Pham P."/>
            <person name="Pu L.-L."/>
            <person name="Puazo M."/>
            <person name="Raj R."/>
            <person name="Reid J."/>
            <person name="Rouhana J."/>
            <person name="Saada N."/>
            <person name="Shang Y."/>
            <person name="Simmons D."/>
            <person name="Thornton R."/>
            <person name="Warren J."/>
            <person name="Weissenberger G."/>
            <person name="Zhang J."/>
            <person name="Zhang L."/>
            <person name="Zhou C."/>
            <person name="Zhu D."/>
            <person name="Muzny D."/>
            <person name="Worley K."/>
            <person name="Gibbs R."/>
        </authorList>
    </citation>
    <scope>NUCLEOTIDE SEQUENCE [LARGE SCALE GENOMIC DNA]</scope>
    <source>
        <strain evidence="15 16">ATCC 49540</strain>
    </source>
</reference>
<feature type="binding site" evidence="12">
    <location>
        <position position="562"/>
    </location>
    <ligand>
        <name>Zn(2+)</name>
        <dbReference type="ChEBI" id="CHEBI:29105"/>
        <label>1</label>
    </ligand>
</feature>
<dbReference type="CDD" id="cd18804">
    <property type="entry name" value="SF2_C_priA"/>
    <property type="match status" value="1"/>
</dbReference>
<feature type="binding site" evidence="12">
    <location>
        <position position="549"/>
    </location>
    <ligand>
        <name>Zn(2+)</name>
        <dbReference type="ChEBI" id="CHEBI:29105"/>
        <label>2</label>
    </ligand>
</feature>
<evidence type="ECO:0000256" key="9">
    <source>
        <dbReference type="ARBA" id="ARBA00023125"/>
    </source>
</evidence>
<dbReference type="InterPro" id="IPR011545">
    <property type="entry name" value="DEAD/DEAH_box_helicase_dom"/>
</dbReference>
<dbReference type="InterPro" id="IPR042115">
    <property type="entry name" value="PriA_3primeBD_sf"/>
</dbReference>
<dbReference type="FunFam" id="3.40.1440.60:FF:000001">
    <property type="entry name" value="Primosomal protein N"/>
    <property type="match status" value="1"/>
</dbReference>
<dbReference type="Pfam" id="PF17764">
    <property type="entry name" value="PriA_3primeBD"/>
    <property type="match status" value="1"/>
</dbReference>
<comment type="cofactor">
    <cofactor evidence="12">
        <name>Zn(2+)</name>
        <dbReference type="ChEBI" id="CHEBI:29105"/>
    </cofactor>
    <text evidence="12">Binds 2 zinc ions per subunit.</text>
</comment>
<gene>
    <name evidence="12 15" type="primary">priA</name>
    <name evidence="15" type="ORF">HMPREF0549_1717</name>
</gene>
<dbReference type="GO" id="GO:0006269">
    <property type="term" value="P:DNA replication, synthesis of primer"/>
    <property type="evidence" value="ECO:0007669"/>
    <property type="project" value="UniProtKB-KW"/>
</dbReference>
<keyword evidence="1 12" id="KW-0639">Primosome</keyword>
<feature type="domain" description="Helicase C-terminal" evidence="14">
    <location>
        <begin position="554"/>
        <end position="708"/>
    </location>
</feature>
<protein>
    <recommendedName>
        <fullName evidence="12">Replication restart protein PriA</fullName>
    </recommendedName>
    <alternativeName>
        <fullName evidence="12">ATP-dependent DNA helicase PriA</fullName>
        <ecNumber evidence="12">5.6.2.4</ecNumber>
    </alternativeName>
    <alternativeName>
        <fullName evidence="12">DNA 3'-5' helicase PriA</fullName>
    </alternativeName>
</protein>
<evidence type="ECO:0000256" key="6">
    <source>
        <dbReference type="ARBA" id="ARBA00022806"/>
    </source>
</evidence>
<feature type="binding site" evidence="12">
    <location>
        <position position="528"/>
    </location>
    <ligand>
        <name>Zn(2+)</name>
        <dbReference type="ChEBI" id="CHEBI:29105"/>
        <label>2</label>
    </ligand>
</feature>
<evidence type="ECO:0000259" key="14">
    <source>
        <dbReference type="PROSITE" id="PS51194"/>
    </source>
</evidence>
<feature type="binding site" evidence="12">
    <location>
        <position position="559"/>
    </location>
    <ligand>
        <name>Zn(2+)</name>
        <dbReference type="ChEBI" id="CHEBI:29105"/>
        <label>1</label>
    </ligand>
</feature>
<keyword evidence="8 12" id="KW-0067">ATP-binding</keyword>
<evidence type="ECO:0000256" key="2">
    <source>
        <dbReference type="ARBA" id="ARBA00022705"/>
    </source>
</evidence>
<dbReference type="InterPro" id="IPR005259">
    <property type="entry name" value="PriA"/>
</dbReference>
<organism evidence="15 16">
    <name type="scientific">Limosilactobacillus vaginalis DSM 5837 = ATCC 49540</name>
    <dbReference type="NCBI Taxonomy" id="1423814"/>
    <lineage>
        <taxon>Bacteria</taxon>
        <taxon>Bacillati</taxon>
        <taxon>Bacillota</taxon>
        <taxon>Bacilli</taxon>
        <taxon>Lactobacillales</taxon>
        <taxon>Lactobacillaceae</taxon>
        <taxon>Limosilactobacillus</taxon>
    </lineage>
</organism>
<dbReference type="GO" id="GO:0006270">
    <property type="term" value="P:DNA replication initiation"/>
    <property type="evidence" value="ECO:0007669"/>
    <property type="project" value="TreeGrafter"/>
</dbReference>
<dbReference type="GO" id="GO:1990077">
    <property type="term" value="C:primosome complex"/>
    <property type="evidence" value="ECO:0007669"/>
    <property type="project" value="UniProtKB-UniRule"/>
</dbReference>
<name>C2EW81_9LACO</name>
<dbReference type="InterPro" id="IPR041236">
    <property type="entry name" value="PriA_C"/>
</dbReference>
<comment type="caution">
    <text evidence="15">The sequence shown here is derived from an EMBL/GenBank/DDBJ whole genome shotgun (WGS) entry which is preliminary data.</text>
</comment>
<dbReference type="Pfam" id="PF18319">
    <property type="entry name" value="Zn_ribbon_PriA"/>
    <property type="match status" value="1"/>
</dbReference>
<evidence type="ECO:0000256" key="4">
    <source>
        <dbReference type="ARBA" id="ARBA00022741"/>
    </source>
</evidence>
<evidence type="ECO:0000256" key="12">
    <source>
        <dbReference type="HAMAP-Rule" id="MF_00983"/>
    </source>
</evidence>
<dbReference type="PANTHER" id="PTHR30580:SF0">
    <property type="entry name" value="PRIMOSOMAL PROTEIN N"/>
    <property type="match status" value="1"/>
</dbReference>
<dbReference type="Proteomes" id="UP000004483">
    <property type="component" value="Unassembled WGS sequence"/>
</dbReference>
<dbReference type="PANTHER" id="PTHR30580">
    <property type="entry name" value="PRIMOSOMAL PROTEIN N"/>
    <property type="match status" value="1"/>
</dbReference>
<dbReference type="NCBIfam" id="NF004066">
    <property type="entry name" value="PRK05580.1-3"/>
    <property type="match status" value="1"/>
</dbReference>
<dbReference type="SUPFAM" id="SSF52540">
    <property type="entry name" value="P-loop containing nucleoside triphosphate hydrolases"/>
    <property type="match status" value="2"/>
</dbReference>
<keyword evidence="9 12" id="KW-0238">DNA-binding</keyword>
<dbReference type="CDD" id="cd17929">
    <property type="entry name" value="DEXHc_priA"/>
    <property type="match status" value="1"/>
</dbReference>
<evidence type="ECO:0000313" key="15">
    <source>
        <dbReference type="EMBL" id="EEJ39835.1"/>
    </source>
</evidence>
<dbReference type="GO" id="GO:0006302">
    <property type="term" value="P:double-strand break repair"/>
    <property type="evidence" value="ECO:0007669"/>
    <property type="project" value="InterPro"/>
</dbReference>
<dbReference type="SMART" id="SM00487">
    <property type="entry name" value="DEXDc"/>
    <property type="match status" value="1"/>
</dbReference>
<keyword evidence="2 12" id="KW-0235">DNA replication</keyword>
<keyword evidence="7 12" id="KW-0862">Zinc</keyword>
<dbReference type="HAMAP" id="MF_00983">
    <property type="entry name" value="PriA"/>
    <property type="match status" value="1"/>
</dbReference>
<dbReference type="HOGENOM" id="CLU_013353_3_1_9"/>
<dbReference type="eggNOG" id="COG1198">
    <property type="taxonomic scope" value="Bacteria"/>
</dbReference>
<dbReference type="Gene3D" id="3.40.1440.60">
    <property type="entry name" value="PriA, 3(prime) DNA-binding domain"/>
    <property type="match status" value="1"/>
</dbReference>
<dbReference type="GO" id="GO:0003677">
    <property type="term" value="F:DNA binding"/>
    <property type="evidence" value="ECO:0007669"/>
    <property type="project" value="UniProtKB-UniRule"/>
</dbReference>
<keyword evidence="4 12" id="KW-0547">Nucleotide-binding</keyword>
<evidence type="ECO:0000256" key="3">
    <source>
        <dbReference type="ARBA" id="ARBA00022723"/>
    </source>
</evidence>
<dbReference type="InterPro" id="IPR001650">
    <property type="entry name" value="Helicase_C-like"/>
</dbReference>
<dbReference type="Pfam" id="PF00271">
    <property type="entry name" value="Helicase_C"/>
    <property type="match status" value="1"/>
</dbReference>
<dbReference type="InterPro" id="IPR041222">
    <property type="entry name" value="PriA_3primeBD"/>
</dbReference>
<feature type="binding site" evidence="12">
    <location>
        <position position="522"/>
    </location>
    <ligand>
        <name>Zn(2+)</name>
        <dbReference type="ChEBI" id="CHEBI:29105"/>
        <label>1</label>
    </ligand>
</feature>
<keyword evidence="3 12" id="KW-0479">Metal-binding</keyword>
<dbReference type="PROSITE" id="PS51194">
    <property type="entry name" value="HELICASE_CTER"/>
    <property type="match status" value="1"/>
</dbReference>
<dbReference type="GO" id="GO:0008270">
    <property type="term" value="F:zinc ion binding"/>
    <property type="evidence" value="ECO:0007669"/>
    <property type="project" value="UniProtKB-UniRule"/>
</dbReference>
<evidence type="ECO:0000256" key="8">
    <source>
        <dbReference type="ARBA" id="ARBA00022840"/>
    </source>
</evidence>
<comment type="subunit">
    <text evidence="12">Component of the replication restart primosome.</text>
</comment>
<accession>C2EW81</accession>
<evidence type="ECO:0000256" key="10">
    <source>
        <dbReference type="ARBA" id="ARBA00023235"/>
    </source>
</evidence>
<dbReference type="NCBIfam" id="TIGR00595">
    <property type="entry name" value="priA"/>
    <property type="match status" value="1"/>
</dbReference>
<dbReference type="InterPro" id="IPR040498">
    <property type="entry name" value="PriA_CRR"/>
</dbReference>
<evidence type="ECO:0000256" key="5">
    <source>
        <dbReference type="ARBA" id="ARBA00022801"/>
    </source>
</evidence>
<dbReference type="SMART" id="SM00490">
    <property type="entry name" value="HELICc"/>
    <property type="match status" value="1"/>
</dbReference>
<comment type="catalytic activity">
    <reaction evidence="12">
        <text>Couples ATP hydrolysis with the unwinding of duplex DNA by translocating in the 3'-5' direction.</text>
        <dbReference type="EC" id="5.6.2.4"/>
    </reaction>
</comment>
<feature type="domain" description="Helicase ATP-binding" evidence="13">
    <location>
        <begin position="291"/>
        <end position="457"/>
    </location>
</feature>
<feature type="binding site" evidence="12">
    <location>
        <position position="531"/>
    </location>
    <ligand>
        <name>Zn(2+)</name>
        <dbReference type="ChEBI" id="CHEBI:29105"/>
        <label>2</label>
    </ligand>
</feature>
<dbReference type="GO" id="GO:0006310">
    <property type="term" value="P:DNA recombination"/>
    <property type="evidence" value="ECO:0007669"/>
    <property type="project" value="InterPro"/>
</dbReference>
<dbReference type="STRING" id="1423814.HMPREF0549_1717"/>
<dbReference type="EMBL" id="ACGV01000190">
    <property type="protein sequence ID" value="EEJ39835.1"/>
    <property type="molecule type" value="Genomic_DNA"/>
</dbReference>
<evidence type="ECO:0000313" key="16">
    <source>
        <dbReference type="Proteomes" id="UP000004483"/>
    </source>
</evidence>
<feature type="binding site" evidence="12">
    <location>
        <position position="519"/>
    </location>
    <ligand>
        <name>Zn(2+)</name>
        <dbReference type="ChEBI" id="CHEBI:29105"/>
        <label>1</label>
    </ligand>
</feature>
<feature type="binding site" evidence="12">
    <location>
        <position position="546"/>
    </location>
    <ligand>
        <name>Zn(2+)</name>
        <dbReference type="ChEBI" id="CHEBI:29105"/>
        <label>2</label>
    </ligand>
</feature>
<dbReference type="EC" id="5.6.2.4" evidence="12"/>
<evidence type="ECO:0000256" key="11">
    <source>
        <dbReference type="ARBA" id="ARBA00048988"/>
    </source>
</evidence>
<comment type="similarity">
    <text evidence="12">Belongs to the helicase family. PriA subfamily.</text>
</comment>
<dbReference type="Gene3D" id="3.40.50.300">
    <property type="entry name" value="P-loop containing nucleotide triphosphate hydrolases"/>
    <property type="match status" value="2"/>
</dbReference>
<dbReference type="Pfam" id="PF00270">
    <property type="entry name" value="DEAD"/>
    <property type="match status" value="1"/>
</dbReference>
<dbReference type="GO" id="GO:0043138">
    <property type="term" value="F:3'-5' DNA helicase activity"/>
    <property type="evidence" value="ECO:0007669"/>
    <property type="project" value="UniProtKB-EC"/>
</dbReference>
<dbReference type="Pfam" id="PF18074">
    <property type="entry name" value="PriA_C"/>
    <property type="match status" value="1"/>
</dbReference>
<comment type="catalytic activity">
    <reaction evidence="11 12">
        <text>ATP + H2O = ADP + phosphate + H(+)</text>
        <dbReference type="Rhea" id="RHEA:13065"/>
        <dbReference type="ChEBI" id="CHEBI:15377"/>
        <dbReference type="ChEBI" id="CHEBI:15378"/>
        <dbReference type="ChEBI" id="CHEBI:30616"/>
        <dbReference type="ChEBI" id="CHEBI:43474"/>
        <dbReference type="ChEBI" id="CHEBI:456216"/>
        <dbReference type="EC" id="5.6.2.4"/>
    </reaction>
</comment>
<dbReference type="InterPro" id="IPR014001">
    <property type="entry name" value="Helicase_ATP-bd"/>
</dbReference>
<keyword evidence="6 12" id="KW-0347">Helicase</keyword>
<evidence type="ECO:0000259" key="13">
    <source>
        <dbReference type="PROSITE" id="PS51192"/>
    </source>
</evidence>
<keyword evidence="10 12" id="KW-0413">Isomerase</keyword>
<dbReference type="PROSITE" id="PS51192">
    <property type="entry name" value="HELICASE_ATP_BIND_1"/>
    <property type="match status" value="1"/>
</dbReference>
<dbReference type="InterPro" id="IPR027417">
    <property type="entry name" value="P-loop_NTPase"/>
</dbReference>
<dbReference type="GO" id="GO:0005524">
    <property type="term" value="F:ATP binding"/>
    <property type="evidence" value="ECO:0007669"/>
    <property type="project" value="UniProtKB-UniRule"/>
</dbReference>
<dbReference type="FunFam" id="3.40.50.300:FF:000489">
    <property type="entry name" value="Primosome assembly protein PriA"/>
    <property type="match status" value="1"/>
</dbReference>
<proteinExistence type="inferred from homology"/>
<dbReference type="GO" id="GO:0016887">
    <property type="term" value="F:ATP hydrolysis activity"/>
    <property type="evidence" value="ECO:0007669"/>
    <property type="project" value="RHEA"/>
</dbReference>
<evidence type="ECO:0000256" key="1">
    <source>
        <dbReference type="ARBA" id="ARBA00022515"/>
    </source>
</evidence>
<dbReference type="AlphaFoldDB" id="C2EW81"/>
<keyword evidence="5 12" id="KW-0378">Hydrolase</keyword>
<evidence type="ECO:0000256" key="7">
    <source>
        <dbReference type="ARBA" id="ARBA00022833"/>
    </source>
</evidence>
<comment type="function">
    <text evidence="12">Initiates the restart of stalled replication forks, which reloads the replicative helicase on sites other than the origin of replication. Recognizes and binds to abandoned replication forks and remodels them to uncover a helicase loading site. Promotes assembly of the primosome at these replication forks.</text>
</comment>
<sequence>MSESVAQLAQVIVDVPTMQTNRPYTYQVPTRLENQVQLGMRVVVPFGNGKRQVQGFVVGLDQPTKYSGQLKAIDALMDLQPVIGDELLSLSKWLADQTYAFWISSIYTMLPNMLKAKSTRVVKIIDEVDEQVAFDVFHGKDELDFATVQSNPQIVSLLLKLQRQGKVRFEYVVADKAKTKTTVGIRPQLNFEELEEARTSLHANAHAQNRLLSYLQSIVGKTVKQVDAEKVSGIKAATFNIGVQKGWLTKVPIEVYRTPLGQESLPDDHHLAKPLTLNDEQRAAADKIEQAIDDSQSRVFLLEGVTGSGKTEVYLQSIAKALQNHKTALMLVPEISLTPQIVNRVRRRFGSKVAVLHSGLSDGERFDEWRRINRGEAQVVVGARSAIFAPLTNIGVIILDEEHESSYKQDEAPRYHAREVAKWRGEYNDAPVVLGSATPSLESRARAMKGVYQLLQLKHRVNKRPLPPIKVLDMRPEIKERGESNFSRELLTKLTDRLAKNEQSILMLNRRGFSSFMMCRDCGEVLKCPNCDISLTLHMDSHTMKCHYCGHEEPIPRFCPHCGSREIRYYGTGTEKVERELNSLIPQARIIRMDVDTTRRKGMHEKLLRQFGHHQADILLGTQMIAKGLDFPNVTLVGVLNADTGLGLPDFRSSERTFDLLSQVSGRAGRADKKGEVIIQTYNPDHYAIQFAQRNDYEGFFKREMALRHQASYPPYYFTVRLMASHEDEAVAARAMAQIKEQLTKSLMPSTIILGPTPRAIARMKRRYYYQIVIKYKQDQHLHSILQKILQETQSKGKNDVQISIDPDPQYFM</sequence>